<reference evidence="4 5" key="1">
    <citation type="submission" date="2023-11" db="EMBL/GenBank/DDBJ databases">
        <authorList>
            <person name="Ouyang M.-Y."/>
        </authorList>
    </citation>
    <scope>NUCLEOTIDE SEQUENCE [LARGE SCALE GENOMIC DNA]</scope>
    <source>
        <strain evidence="4 5">OY6</strain>
    </source>
</reference>
<dbReference type="PROSITE" id="PS50893">
    <property type="entry name" value="ABC_TRANSPORTER_2"/>
    <property type="match status" value="2"/>
</dbReference>
<evidence type="ECO:0000256" key="1">
    <source>
        <dbReference type="ARBA" id="ARBA00022741"/>
    </source>
</evidence>
<dbReference type="PANTHER" id="PTHR43038:SF3">
    <property type="entry name" value="ABC TRANSPORTER G FAMILY MEMBER 20 ISOFORM X1"/>
    <property type="match status" value="1"/>
</dbReference>
<dbReference type="Proteomes" id="UP001284537">
    <property type="component" value="Unassembled WGS sequence"/>
</dbReference>
<dbReference type="PANTHER" id="PTHR43038">
    <property type="entry name" value="ATP-BINDING CASSETTE, SUB-FAMILY H, MEMBER 1"/>
    <property type="match status" value="1"/>
</dbReference>
<dbReference type="Gene3D" id="3.40.50.300">
    <property type="entry name" value="P-loop containing nucleotide triphosphate hydrolases"/>
    <property type="match status" value="2"/>
</dbReference>
<keyword evidence="1" id="KW-0547">Nucleotide-binding</keyword>
<protein>
    <submittedName>
        <fullName evidence="4">ATP-binding cassette domain-containing protein</fullName>
    </submittedName>
</protein>
<organism evidence="4 5">
    <name type="scientific">Methylomonas defluvii</name>
    <dbReference type="NCBI Taxonomy" id="3045149"/>
    <lineage>
        <taxon>Bacteria</taxon>
        <taxon>Pseudomonadati</taxon>
        <taxon>Pseudomonadota</taxon>
        <taxon>Gammaproteobacteria</taxon>
        <taxon>Methylococcales</taxon>
        <taxon>Methylococcaceae</taxon>
        <taxon>Methylomonas</taxon>
    </lineage>
</organism>
<feature type="domain" description="ABC transporter" evidence="3">
    <location>
        <begin position="346"/>
        <end position="575"/>
    </location>
</feature>
<dbReference type="InterPro" id="IPR027417">
    <property type="entry name" value="P-loop_NTPase"/>
</dbReference>
<dbReference type="PROSITE" id="PS00211">
    <property type="entry name" value="ABC_TRANSPORTER_1"/>
    <property type="match status" value="1"/>
</dbReference>
<dbReference type="InterPro" id="IPR003593">
    <property type="entry name" value="AAA+_ATPase"/>
</dbReference>
<dbReference type="SUPFAM" id="SSF52540">
    <property type="entry name" value="P-loop containing nucleoside triphosphate hydrolases"/>
    <property type="match status" value="2"/>
</dbReference>
<accession>A0ABU4U9D8</accession>
<evidence type="ECO:0000313" key="5">
    <source>
        <dbReference type="Proteomes" id="UP001284537"/>
    </source>
</evidence>
<sequence>MIAIAADAAQAPLTFRSVSKRFTAGDRVVPALRDVSLRLSLGQVTALVGPDGAGKTTLLRLAAGLLLPDSGSIASFGLDTAAAGAQLHQLIGYMPQRFGLYEDLSVLENLNLYADLYGISLQDRRQRFAELMRMTNLQKFNQRLAGQLSGGMKQKLGLACTLLNRPKLLLLDEPSVGVDPLSRRELWQIIESLVAEFGTTVLLSTAYMDEAERCQQVVLLDSGEILHQDAPAGFHRLAEACSYQLSSPVLGKRMLQQRLQMHADLIDSVVQGDAVRAVARPACPPDWTAIFDTAEQVRITPVPPRLEDAFIMLLLARHEEKSPVETVCFVPGNGSRFLATEQPAVIEVEQVDRWFGNFQAVKKLSFEVRHGEIFGLLGANGAGKTTTFRMLCGLLPASNGRLRVAGLDLRNAAAQARARLGYMSQKFSLYGQLSVRQNLQFFSHAYGLRHKWRTERIAWALQEFDLTEFADTNSVDLPLGYKQRLALACALMHEPEILFLDEPTSGIDPLARREFWNRINSLAAQGVTILVTTHFMEEAEYCDRLLIMREGDILAAGTPAEIRSRSQTAEQAPAETMEEAFIRLLELTGASAG</sequence>
<dbReference type="InterPro" id="IPR017871">
    <property type="entry name" value="ABC_transporter-like_CS"/>
</dbReference>
<proteinExistence type="predicted"/>
<keyword evidence="2 4" id="KW-0067">ATP-binding</keyword>
<evidence type="ECO:0000259" key="3">
    <source>
        <dbReference type="PROSITE" id="PS50893"/>
    </source>
</evidence>
<dbReference type="Pfam" id="PF00005">
    <property type="entry name" value="ABC_tran"/>
    <property type="match status" value="2"/>
</dbReference>
<comment type="caution">
    <text evidence="4">The sequence shown here is derived from an EMBL/GenBank/DDBJ whole genome shotgun (WGS) entry which is preliminary data.</text>
</comment>
<dbReference type="GO" id="GO:0005524">
    <property type="term" value="F:ATP binding"/>
    <property type="evidence" value="ECO:0007669"/>
    <property type="project" value="UniProtKB-KW"/>
</dbReference>
<dbReference type="CDD" id="cd03230">
    <property type="entry name" value="ABC_DR_subfamily_A"/>
    <property type="match status" value="2"/>
</dbReference>
<name>A0ABU4U9D8_9GAMM</name>
<gene>
    <name evidence="4" type="ORF">QLH52_02050</name>
</gene>
<dbReference type="EMBL" id="JAXARY010000001">
    <property type="protein sequence ID" value="MDX8126052.1"/>
    <property type="molecule type" value="Genomic_DNA"/>
</dbReference>
<evidence type="ECO:0000256" key="2">
    <source>
        <dbReference type="ARBA" id="ARBA00022840"/>
    </source>
</evidence>
<evidence type="ECO:0000313" key="4">
    <source>
        <dbReference type="EMBL" id="MDX8126052.1"/>
    </source>
</evidence>
<keyword evidence="5" id="KW-1185">Reference proteome</keyword>
<dbReference type="InterPro" id="IPR003439">
    <property type="entry name" value="ABC_transporter-like_ATP-bd"/>
</dbReference>
<dbReference type="SMART" id="SM00382">
    <property type="entry name" value="AAA"/>
    <property type="match status" value="2"/>
</dbReference>
<feature type="domain" description="ABC transporter" evidence="3">
    <location>
        <begin position="13"/>
        <end position="247"/>
    </location>
</feature>